<dbReference type="SUPFAM" id="SSF53335">
    <property type="entry name" value="S-adenosyl-L-methionine-dependent methyltransferases"/>
    <property type="match status" value="1"/>
</dbReference>
<dbReference type="RefSeq" id="WP_376808914.1">
    <property type="nucleotide sequence ID" value="NZ_JBHTAC010000033.1"/>
</dbReference>
<dbReference type="Gene3D" id="3.90.120.10">
    <property type="entry name" value="DNA Methylase, subunit A, domain 2"/>
    <property type="match status" value="1"/>
</dbReference>
<keyword evidence="4 6" id="KW-0949">S-adenosyl-L-methionine</keyword>
<dbReference type="InterPro" id="IPR029063">
    <property type="entry name" value="SAM-dependent_MTases_sf"/>
</dbReference>
<evidence type="ECO:0000256" key="4">
    <source>
        <dbReference type="ARBA" id="ARBA00022691"/>
    </source>
</evidence>
<protein>
    <recommendedName>
        <fullName evidence="1">DNA (cytosine-5-)-methyltransferase</fullName>
        <ecNumber evidence="1">2.1.1.37</ecNumber>
    </recommendedName>
</protein>
<accession>A0ABW2H1B2</accession>
<evidence type="ECO:0000256" key="2">
    <source>
        <dbReference type="ARBA" id="ARBA00022603"/>
    </source>
</evidence>
<dbReference type="InterPro" id="IPR001525">
    <property type="entry name" value="C5_MeTfrase"/>
</dbReference>
<proteinExistence type="inferred from homology"/>
<name>A0ABW2H1B2_9ACTN</name>
<evidence type="ECO:0000256" key="3">
    <source>
        <dbReference type="ARBA" id="ARBA00022679"/>
    </source>
</evidence>
<keyword evidence="9" id="KW-1185">Reference proteome</keyword>
<dbReference type="EC" id="2.1.1.37" evidence="1"/>
<keyword evidence="2 6" id="KW-0489">Methyltransferase</keyword>
<evidence type="ECO:0000256" key="1">
    <source>
        <dbReference type="ARBA" id="ARBA00011975"/>
    </source>
</evidence>
<evidence type="ECO:0000256" key="5">
    <source>
        <dbReference type="ARBA" id="ARBA00022747"/>
    </source>
</evidence>
<dbReference type="InterPro" id="IPR050390">
    <property type="entry name" value="C5-Methyltransferase"/>
</dbReference>
<keyword evidence="3 6" id="KW-0808">Transferase</keyword>
<sequence length="539" mass="58612">MSLTFTDIFCGAGGSSIGLTAAGLELTLAANHWRTAIDTHAANFPHAEHLCADVNNYDMRALPRTDVLWASPICTEASPAGGSAKATKARPRPRGQLDMFETGGHVAQAGFERTRATFHDVIRATEVHRYAAVLVENVPEVAWKWELFEWWCAGMRQLGYTQQTVCTSSAHIGGDGNPYAPQWRDRMYLVFTRTGIPAPDVAPRPLAWCEPCGADVHAVQAWKETPKVRQFGRIGAYREQYVYLCPNTACGQAQVEPYVMPARAAIDWTDVGERIGDKTRPLAAATVARIRHGLDMFTDRQTLITVNHGDSDSRALPIDGGPLPTRTLKIGEGFATPPMLVPAGGRRRGDQAWPVNAPMRTRLTRESEAVVTPAPFLTLLRSGRPRNTDPAEQPLATLMTSGSNHALIAPEPFVAVLRNHGTAHRVGQPFQTMAAGGGHHALVIPYRRGNRPTTTDAPLHTMATHDSGALLRPAVAVEDCYFRMLKPREQLRAQRFPDAYTVHGNVSEQTMQAGNAVSANVAQWLGGQVAAALDSHVAA</sequence>
<dbReference type="PANTHER" id="PTHR10629">
    <property type="entry name" value="CYTOSINE-SPECIFIC METHYLTRANSFERASE"/>
    <property type="match status" value="1"/>
</dbReference>
<comment type="caution">
    <text evidence="8">The sequence shown here is derived from an EMBL/GenBank/DDBJ whole genome shotgun (WGS) entry which is preliminary data.</text>
</comment>
<organism evidence="8 9">
    <name type="scientific">Catellatospora aurea</name>
    <dbReference type="NCBI Taxonomy" id="1337874"/>
    <lineage>
        <taxon>Bacteria</taxon>
        <taxon>Bacillati</taxon>
        <taxon>Actinomycetota</taxon>
        <taxon>Actinomycetes</taxon>
        <taxon>Micromonosporales</taxon>
        <taxon>Micromonosporaceae</taxon>
        <taxon>Catellatospora</taxon>
    </lineage>
</organism>
<dbReference type="Gene3D" id="3.40.50.150">
    <property type="entry name" value="Vaccinia Virus protein VP39"/>
    <property type="match status" value="1"/>
</dbReference>
<dbReference type="PROSITE" id="PS51679">
    <property type="entry name" value="SAM_MT_C5"/>
    <property type="match status" value="1"/>
</dbReference>
<comment type="similarity">
    <text evidence="6">Belongs to the class I-like SAM-binding methyltransferase superfamily. C5-methyltransferase family.</text>
</comment>
<dbReference type="GO" id="GO:0008168">
    <property type="term" value="F:methyltransferase activity"/>
    <property type="evidence" value="ECO:0007669"/>
    <property type="project" value="UniProtKB-KW"/>
</dbReference>
<reference evidence="9" key="1">
    <citation type="journal article" date="2019" name="Int. J. Syst. Evol. Microbiol.">
        <title>The Global Catalogue of Microorganisms (GCM) 10K type strain sequencing project: providing services to taxonomists for standard genome sequencing and annotation.</title>
        <authorList>
            <consortium name="The Broad Institute Genomics Platform"/>
            <consortium name="The Broad Institute Genome Sequencing Center for Infectious Disease"/>
            <person name="Wu L."/>
            <person name="Ma J."/>
        </authorList>
    </citation>
    <scope>NUCLEOTIDE SEQUENCE [LARGE SCALE GENOMIC DNA]</scope>
    <source>
        <strain evidence="9">CGMCC 1.9106</strain>
    </source>
</reference>
<dbReference type="EMBL" id="JBHTAC010000033">
    <property type="protein sequence ID" value="MFC7246045.1"/>
    <property type="molecule type" value="Genomic_DNA"/>
</dbReference>
<evidence type="ECO:0000313" key="8">
    <source>
        <dbReference type="EMBL" id="MFC7246045.1"/>
    </source>
</evidence>
<dbReference type="Proteomes" id="UP001596392">
    <property type="component" value="Unassembled WGS sequence"/>
</dbReference>
<evidence type="ECO:0000256" key="7">
    <source>
        <dbReference type="SAM" id="MobiDB-lite"/>
    </source>
</evidence>
<dbReference type="PANTHER" id="PTHR10629:SF52">
    <property type="entry name" value="DNA (CYTOSINE-5)-METHYLTRANSFERASE 1"/>
    <property type="match status" value="1"/>
</dbReference>
<evidence type="ECO:0000256" key="6">
    <source>
        <dbReference type="PROSITE-ProRule" id="PRU01016"/>
    </source>
</evidence>
<dbReference type="GO" id="GO:0032259">
    <property type="term" value="P:methylation"/>
    <property type="evidence" value="ECO:0007669"/>
    <property type="project" value="UniProtKB-KW"/>
</dbReference>
<keyword evidence="5" id="KW-0680">Restriction system</keyword>
<gene>
    <name evidence="8" type="ORF">ACFQO7_26510</name>
</gene>
<feature type="region of interest" description="Disordered" evidence="7">
    <location>
        <begin position="334"/>
        <end position="353"/>
    </location>
</feature>
<evidence type="ECO:0000313" key="9">
    <source>
        <dbReference type="Proteomes" id="UP001596392"/>
    </source>
</evidence>
<feature type="active site" evidence="6">
    <location>
        <position position="74"/>
    </location>
</feature>
<dbReference type="Pfam" id="PF00145">
    <property type="entry name" value="DNA_methylase"/>
    <property type="match status" value="2"/>
</dbReference>